<organism evidence="1">
    <name type="scientific">marine metagenome</name>
    <dbReference type="NCBI Taxonomy" id="408172"/>
    <lineage>
        <taxon>unclassified sequences</taxon>
        <taxon>metagenomes</taxon>
        <taxon>ecological metagenomes</taxon>
    </lineage>
</organism>
<name>A0A383BD30_9ZZZZ</name>
<reference evidence="1" key="1">
    <citation type="submission" date="2018-05" db="EMBL/GenBank/DDBJ databases">
        <authorList>
            <person name="Lanie J.A."/>
            <person name="Ng W.-L."/>
            <person name="Kazmierczak K.M."/>
            <person name="Andrzejewski T.M."/>
            <person name="Davidsen T.M."/>
            <person name="Wayne K.J."/>
            <person name="Tettelin H."/>
            <person name="Glass J.I."/>
            <person name="Rusch D."/>
            <person name="Podicherti R."/>
            <person name="Tsui H.-C.T."/>
            <person name="Winkler M.E."/>
        </authorList>
    </citation>
    <scope>NUCLEOTIDE SEQUENCE</scope>
</reference>
<accession>A0A383BD30</accession>
<dbReference type="AlphaFoldDB" id="A0A383BD30"/>
<dbReference type="EMBL" id="UINC01199380">
    <property type="protein sequence ID" value="SVE17774.1"/>
    <property type="molecule type" value="Genomic_DNA"/>
</dbReference>
<gene>
    <name evidence="1" type="ORF">METZ01_LOCUS470628</name>
</gene>
<sequence>MEKALLEQRTLRPAIGQLAMERGWISRKGIFKILIAQKNPSQGGKKFGEVAVELDLLNKSQVDELVLMQSHPSNFIGEILVGQKVLSVPDLIRALSEFNKLLKEQG</sequence>
<protein>
    <submittedName>
        <fullName evidence="1">Uncharacterized protein</fullName>
    </submittedName>
</protein>
<proteinExistence type="predicted"/>
<evidence type="ECO:0000313" key="1">
    <source>
        <dbReference type="EMBL" id="SVE17774.1"/>
    </source>
</evidence>